<gene>
    <name evidence="1" type="ORF">OLW01_07675</name>
</gene>
<evidence type="ECO:0008006" key="3">
    <source>
        <dbReference type="Google" id="ProtNLM"/>
    </source>
</evidence>
<organism evidence="1 2">
    <name type="scientific">Catenovulum adriaticum</name>
    <dbReference type="NCBI Taxonomy" id="2984846"/>
    <lineage>
        <taxon>Bacteria</taxon>
        <taxon>Pseudomonadati</taxon>
        <taxon>Pseudomonadota</taxon>
        <taxon>Gammaproteobacteria</taxon>
        <taxon>Alteromonadales</taxon>
        <taxon>Alteromonadaceae</taxon>
        <taxon>Catenovulum</taxon>
    </lineage>
</organism>
<name>A0ABY7AKB5_9ALTE</name>
<evidence type="ECO:0000313" key="2">
    <source>
        <dbReference type="Proteomes" id="UP001163726"/>
    </source>
</evidence>
<dbReference type="EMBL" id="CP109965">
    <property type="protein sequence ID" value="WAJ69076.1"/>
    <property type="molecule type" value="Genomic_DNA"/>
</dbReference>
<reference evidence="1" key="1">
    <citation type="submission" date="2022-10" db="EMBL/GenBank/DDBJ databases">
        <title>Catenovulum adriacola sp. nov. isolated in the Harbour of Susak.</title>
        <authorList>
            <person name="Schoch T."/>
            <person name="Reich S.J."/>
            <person name="Stoeferle S."/>
            <person name="Flaiz M."/>
            <person name="Kazda M."/>
            <person name="Riedel C.U."/>
            <person name="Duerre P."/>
        </authorList>
    </citation>
    <scope>NUCLEOTIDE SEQUENCE</scope>
    <source>
        <strain evidence="1">TS8</strain>
    </source>
</reference>
<dbReference type="RefSeq" id="WP_268073233.1">
    <property type="nucleotide sequence ID" value="NZ_CP109965.1"/>
</dbReference>
<dbReference type="Proteomes" id="UP001163726">
    <property type="component" value="Chromosome"/>
</dbReference>
<proteinExistence type="predicted"/>
<sequence>MIFTIVIALVIALVVLAIIINAVQQHKEKIESDKRNELAKYKHTVEETENLLMNIGNFPVSPQLILILHQRLLDAIKAMAELMPESTDFRQRLRDTQERVKNVSTQQPQVNDEDFNLPDDERATIALIQGIKKLRTALRSEHTKGKVDPQLFMTEDKRLDALQLRINVESLMKRGNMARQSQMLGSARQYYEKALATIDAQAIRSEYANQRKVELTTRLREITEELKNTNEKDRRKKAADEEDDLDVLFQPKKKW</sequence>
<protein>
    <recommendedName>
        <fullName evidence="3">DNA repair protein</fullName>
    </recommendedName>
</protein>
<keyword evidence="2" id="KW-1185">Reference proteome</keyword>
<accession>A0ABY7AKB5</accession>
<evidence type="ECO:0000313" key="1">
    <source>
        <dbReference type="EMBL" id="WAJ69076.1"/>
    </source>
</evidence>